<dbReference type="CDD" id="cd12956">
    <property type="entry name" value="CBM_SusE-F_like"/>
    <property type="match status" value="3"/>
</dbReference>
<evidence type="ECO:0000256" key="1">
    <source>
        <dbReference type="SAM" id="SignalP"/>
    </source>
</evidence>
<dbReference type="Gene3D" id="2.60.40.3620">
    <property type="match status" value="3"/>
</dbReference>
<gene>
    <name evidence="3" type="ORF">C1A40_01875</name>
</gene>
<dbReference type="RefSeq" id="WP_102994409.1">
    <property type="nucleotide sequence ID" value="NZ_CP025938.1"/>
</dbReference>
<reference evidence="4" key="1">
    <citation type="submission" date="2018-01" db="EMBL/GenBank/DDBJ databases">
        <title>Complete genome of Tamlana sp. UJ94.</title>
        <authorList>
            <person name="Jung J."/>
            <person name="Chung D."/>
            <person name="Bae S.S."/>
            <person name="Baek K."/>
        </authorList>
    </citation>
    <scope>NUCLEOTIDE SEQUENCE [LARGE SCALE GENOMIC DNA]</scope>
    <source>
        <strain evidence="4">UJ94</strain>
    </source>
</reference>
<dbReference type="InterPro" id="IPR025970">
    <property type="entry name" value="SusE"/>
</dbReference>
<dbReference type="KEGG" id="taj:C1A40_01875"/>
<accession>A0A2I7SEI4</accession>
<evidence type="ECO:0000313" key="3">
    <source>
        <dbReference type="EMBL" id="AUS04296.1"/>
    </source>
</evidence>
<protein>
    <recommendedName>
        <fullName evidence="2">SusE outer membrane protein domain-containing protein</fullName>
    </recommendedName>
</protein>
<dbReference type="AlphaFoldDB" id="A0A2I7SEI4"/>
<feature type="chain" id="PRO_5014442844" description="SusE outer membrane protein domain-containing protein" evidence="1">
    <location>
        <begin position="23"/>
        <end position="438"/>
    </location>
</feature>
<keyword evidence="1" id="KW-0732">Signal</keyword>
<dbReference type="OrthoDB" id="975117at2"/>
<name>A0A2I7SEI4_9FLAO</name>
<dbReference type="Proteomes" id="UP000236592">
    <property type="component" value="Chromosome"/>
</dbReference>
<sequence length="438" mass="47889">MKNIISKLFSIMLVSLALYSCSMDDTNTVLNPTATTELSASESELVLLKENEGSDALSLNWTKPDYGYNATPEYIVYFDIAGNYFKNAVKREVGDNLEYSLLTEQLNTILQTLEVEPETKTTLDVKVEGIIGTFEIAAVSNTNAIDVTGYANILDLSSDWGLVGSATVNGWDGPDMPFYKTSDQDIFAAYVTLMDGEIKIRQDNSWDVNYGDTGADGTLEPGGDNIIVTAGTYKVTFNYGTLTYSIEPYTWGLVGSATTNGWDGPDMPLSYDPTSDQWRAIVRLTEGEMKFRRNNDWSFNYGDTGADGSLDDGGDNILVEAGNYLVTLNLNDLNYSLEPIEKLWGLVGDATPNGWDGPDTVMNLNYAEEGVWYLNNVTLTNGAMKFRANNDWGINYGDDGADGTLEDGGANIAITAGNYNIVLNLSDTSNPKYSITKN</sequence>
<feature type="domain" description="SusE outer membrane protein" evidence="2">
    <location>
        <begin position="24"/>
        <end position="127"/>
    </location>
</feature>
<proteinExistence type="predicted"/>
<dbReference type="Pfam" id="PF14292">
    <property type="entry name" value="SusE"/>
    <property type="match status" value="1"/>
</dbReference>
<dbReference type="EMBL" id="CP025938">
    <property type="protein sequence ID" value="AUS04296.1"/>
    <property type="molecule type" value="Genomic_DNA"/>
</dbReference>
<organism evidence="3 4">
    <name type="scientific">Pseudotamlana carrageenivorans</name>
    <dbReference type="NCBI Taxonomy" id="2069432"/>
    <lineage>
        <taxon>Bacteria</taxon>
        <taxon>Pseudomonadati</taxon>
        <taxon>Bacteroidota</taxon>
        <taxon>Flavobacteriia</taxon>
        <taxon>Flavobacteriales</taxon>
        <taxon>Flavobacteriaceae</taxon>
        <taxon>Pseudotamlana</taxon>
    </lineage>
</organism>
<dbReference type="PROSITE" id="PS51257">
    <property type="entry name" value="PROKAR_LIPOPROTEIN"/>
    <property type="match status" value="1"/>
</dbReference>
<evidence type="ECO:0000259" key="2">
    <source>
        <dbReference type="Pfam" id="PF14292"/>
    </source>
</evidence>
<evidence type="ECO:0000313" key="4">
    <source>
        <dbReference type="Proteomes" id="UP000236592"/>
    </source>
</evidence>
<feature type="signal peptide" evidence="1">
    <location>
        <begin position="1"/>
        <end position="22"/>
    </location>
</feature>
<keyword evidence="4" id="KW-1185">Reference proteome</keyword>